<evidence type="ECO:0000313" key="2">
    <source>
        <dbReference type="Proteomes" id="UP000177722"/>
    </source>
</evidence>
<protein>
    <submittedName>
        <fullName evidence="1">Uncharacterized protein</fullName>
    </submittedName>
</protein>
<evidence type="ECO:0000313" key="1">
    <source>
        <dbReference type="EMBL" id="OHB05877.1"/>
    </source>
</evidence>
<accession>A0A1G2U8S0</accession>
<dbReference type="EMBL" id="MHWF01000010">
    <property type="protein sequence ID" value="OHB05877.1"/>
    <property type="molecule type" value="Genomic_DNA"/>
</dbReference>
<proteinExistence type="predicted"/>
<sequence length="105" mass="12215">MTKYINFAKDTMIKSSKKFKYITRQCSICGKDTKILLYTNGKHEGAYYFGKIPISSKKELDSAIKAGTHKVKVGKMTMDVMNKDPKPYKHVEYWECQKCYNKITK</sequence>
<reference evidence="1 2" key="1">
    <citation type="journal article" date="2016" name="Nat. Commun.">
        <title>Thousands of microbial genomes shed light on interconnected biogeochemical processes in an aquifer system.</title>
        <authorList>
            <person name="Anantharaman K."/>
            <person name="Brown C.T."/>
            <person name="Hug L.A."/>
            <person name="Sharon I."/>
            <person name="Castelle C.J."/>
            <person name="Probst A.J."/>
            <person name="Thomas B.C."/>
            <person name="Singh A."/>
            <person name="Wilkins M.J."/>
            <person name="Karaoz U."/>
            <person name="Brodie E.L."/>
            <person name="Williams K.H."/>
            <person name="Hubbard S.S."/>
            <person name="Banfield J.F."/>
        </authorList>
    </citation>
    <scope>NUCLEOTIDE SEQUENCE [LARGE SCALE GENOMIC DNA]</scope>
</reference>
<gene>
    <name evidence="1" type="ORF">A3B16_01195</name>
</gene>
<comment type="caution">
    <text evidence="1">The sequence shown here is derived from an EMBL/GenBank/DDBJ whole genome shotgun (WGS) entry which is preliminary data.</text>
</comment>
<organism evidence="1 2">
    <name type="scientific">Candidatus Zambryskibacteria bacterium RIFCSPLOWO2_01_FULL_45_43</name>
    <dbReference type="NCBI Taxonomy" id="1802762"/>
    <lineage>
        <taxon>Bacteria</taxon>
        <taxon>Candidatus Zambryskiibacteriota</taxon>
    </lineage>
</organism>
<dbReference type="Proteomes" id="UP000177722">
    <property type="component" value="Unassembled WGS sequence"/>
</dbReference>
<dbReference type="AlphaFoldDB" id="A0A1G2U8S0"/>
<name>A0A1G2U8S0_9BACT</name>